<dbReference type="STRING" id="1230097.A0A423WIK5"/>
<feature type="compositionally biased region" description="Low complexity" evidence="2">
    <location>
        <begin position="209"/>
        <end position="224"/>
    </location>
</feature>
<dbReference type="EC" id="2.7.7.48" evidence="1"/>
<feature type="region of interest" description="Disordered" evidence="2">
    <location>
        <begin position="187"/>
        <end position="231"/>
    </location>
</feature>
<organism evidence="4 5">
    <name type="scientific">Cytospora leucostoma</name>
    <dbReference type="NCBI Taxonomy" id="1230097"/>
    <lineage>
        <taxon>Eukaryota</taxon>
        <taxon>Fungi</taxon>
        <taxon>Dikarya</taxon>
        <taxon>Ascomycota</taxon>
        <taxon>Pezizomycotina</taxon>
        <taxon>Sordariomycetes</taxon>
        <taxon>Sordariomycetidae</taxon>
        <taxon>Diaporthales</taxon>
        <taxon>Cytosporaceae</taxon>
        <taxon>Cytospora</taxon>
    </lineage>
</organism>
<dbReference type="Proteomes" id="UP000285146">
    <property type="component" value="Unassembled WGS sequence"/>
</dbReference>
<keyword evidence="1" id="KW-0696">RNA-directed RNA polymerase</keyword>
<keyword evidence="1" id="KW-0548">Nucleotidyltransferase</keyword>
<comment type="similarity">
    <text evidence="1">Belongs to the RdRP family.</text>
</comment>
<keyword evidence="1" id="KW-0808">Transferase</keyword>
<reference evidence="4 5" key="1">
    <citation type="submission" date="2015-09" db="EMBL/GenBank/DDBJ databases">
        <title>Host preference determinants of Valsa canker pathogens revealed by comparative genomics.</title>
        <authorList>
            <person name="Yin Z."/>
            <person name="Huang L."/>
        </authorList>
    </citation>
    <scope>NUCLEOTIDE SEQUENCE [LARGE SCALE GENOMIC DNA]</scope>
    <source>
        <strain evidence="4 5">SXYLt</strain>
    </source>
</reference>
<feature type="compositionally biased region" description="Polar residues" evidence="2">
    <location>
        <begin position="187"/>
        <end position="208"/>
    </location>
</feature>
<evidence type="ECO:0000313" key="4">
    <source>
        <dbReference type="EMBL" id="ROW03185.1"/>
    </source>
</evidence>
<dbReference type="GO" id="GO:0031380">
    <property type="term" value="C:nuclear RNA-directed RNA polymerase complex"/>
    <property type="evidence" value="ECO:0007669"/>
    <property type="project" value="TreeGrafter"/>
</dbReference>
<evidence type="ECO:0000259" key="3">
    <source>
        <dbReference type="Pfam" id="PF05183"/>
    </source>
</evidence>
<dbReference type="OrthoDB" id="10055769at2759"/>
<keyword evidence="1" id="KW-0694">RNA-binding</keyword>
<evidence type="ECO:0000256" key="1">
    <source>
        <dbReference type="RuleBase" id="RU363098"/>
    </source>
</evidence>
<dbReference type="PANTHER" id="PTHR23079:SF14">
    <property type="entry name" value="RNA-DEPENDENT RNA POLYMERASE"/>
    <property type="match status" value="1"/>
</dbReference>
<keyword evidence="5" id="KW-1185">Reference proteome</keyword>
<accession>A0A423WIK5</accession>
<feature type="domain" description="RDRP core" evidence="3">
    <location>
        <begin position="347"/>
        <end position="969"/>
    </location>
</feature>
<evidence type="ECO:0000256" key="2">
    <source>
        <dbReference type="SAM" id="MobiDB-lite"/>
    </source>
</evidence>
<gene>
    <name evidence="4" type="ORF">VPNG_08179</name>
</gene>
<comment type="catalytic activity">
    <reaction evidence="1">
        <text>RNA(n) + a ribonucleoside 5'-triphosphate = RNA(n+1) + diphosphate</text>
        <dbReference type="Rhea" id="RHEA:21248"/>
        <dbReference type="Rhea" id="RHEA-COMP:14527"/>
        <dbReference type="Rhea" id="RHEA-COMP:17342"/>
        <dbReference type="ChEBI" id="CHEBI:33019"/>
        <dbReference type="ChEBI" id="CHEBI:61557"/>
        <dbReference type="ChEBI" id="CHEBI:140395"/>
        <dbReference type="EC" id="2.7.7.48"/>
    </reaction>
</comment>
<dbReference type="GO" id="GO:0003968">
    <property type="term" value="F:RNA-directed RNA polymerase activity"/>
    <property type="evidence" value="ECO:0007669"/>
    <property type="project" value="UniProtKB-KW"/>
</dbReference>
<feature type="compositionally biased region" description="Polar residues" evidence="2">
    <location>
        <begin position="56"/>
        <end position="66"/>
    </location>
</feature>
<dbReference type="InParanoid" id="A0A423WIK5"/>
<proteinExistence type="inferred from homology"/>
<evidence type="ECO:0000313" key="5">
    <source>
        <dbReference type="Proteomes" id="UP000285146"/>
    </source>
</evidence>
<dbReference type="GO" id="GO:0003723">
    <property type="term" value="F:RNA binding"/>
    <property type="evidence" value="ECO:0007669"/>
    <property type="project" value="UniProtKB-KW"/>
</dbReference>
<dbReference type="PANTHER" id="PTHR23079">
    <property type="entry name" value="RNA-DEPENDENT RNA POLYMERASE"/>
    <property type="match status" value="1"/>
</dbReference>
<protein>
    <recommendedName>
        <fullName evidence="1">RNA-dependent RNA polymerase</fullName>
        <ecNumber evidence="1">2.7.7.48</ecNumber>
    </recommendedName>
</protein>
<dbReference type="InterPro" id="IPR057596">
    <property type="entry name" value="RDRP_core"/>
</dbReference>
<dbReference type="InterPro" id="IPR007855">
    <property type="entry name" value="RDRP"/>
</dbReference>
<dbReference type="GO" id="GO:0030422">
    <property type="term" value="P:siRNA processing"/>
    <property type="evidence" value="ECO:0007669"/>
    <property type="project" value="TreeGrafter"/>
</dbReference>
<dbReference type="EMBL" id="LKEB01000050">
    <property type="protein sequence ID" value="ROW03185.1"/>
    <property type="molecule type" value="Genomic_DNA"/>
</dbReference>
<dbReference type="Pfam" id="PF05183">
    <property type="entry name" value="RdRP"/>
    <property type="match status" value="1"/>
</dbReference>
<feature type="region of interest" description="Disordered" evidence="2">
    <location>
        <begin position="29"/>
        <end position="74"/>
    </location>
</feature>
<sequence length="1277" mass="142927">MLPNQLTIRQRGVSRKDLEAPKSLRALDNVPIRNSFTPGRYSTDPAVPRTAPPSMRRSTNLPQGSSHPPLPAKTDVIFEKVGGQKKPALQTSASQPQQRLVDPVAASWDLDAAESRALSQPAPLCPDEVSDGSEDSFPSPTSSDIDALEESFYEFEIQSSQAETESMQSSSQDSKVSTVASSLSITGTQTLSKSSPKASSANYNTYSRPSSATPTLTASLSDSTDGPEHCASNSIKDRLRLVWPEYSKGLTDAPLVVLWEVTRVALHCGVELAHVDLRYAQCWNNYDTLWDTLKIHPSFKGKRFPIRSDPLAWRDGLYNNFESDGGAAVLLTATMHATGSGAGSALRLELHPLKREQSSRLFRRFGSDRFLEIRIPSVDSWLKGEKDAEAIVASWLAGQPHPFIGRDWAAFFVRDRSEKSQDPSAKEGPEARVIFNDRVVFLAERGKGLTQIGTVDSIPAKTECPVFRAACTRECMLNWLLNFGVNGEESYLKLFSRIALGLSRTTPVLVLEQHQIRHQPRDIQAPDGEAMNDGAGRISPSLMRKVRDELGLQSIPSAIQGRLGSAKGMWLTDMTDLSNEDWIETYPKQEKWNCDWSDEDHRTLEIRSWSTDLTSASLNRQFLPILEDRATDVDRIRKVFVSNMVLKSEEDNETLKTALQHTELFRKWIRESNNANYSHLSNRGIPFLAGLPENYDDIMSFLVDGGFDPMQLKFLQDLAFQKQKQKGDTIKEELNIKIKKSTYAYMLVDFWGVLEPDEVHLCFSSKFNDGADELSDLDGFDILVGRCPAHLPSDIQKVRATFKPELRHLRDVVIFSSKGDIPLAAKLSGGDYDGDKAWVCWDPDIVGNFENANMPPKPDFSSYLGKDRDRLRDLQKRYGKERYIDAMVEKAFGFSLKPKFLGPCTSFKEKQAYHLNSVSDERVIKLSWLLSDLADQPKQGILFGREEWNRFRDEIVGSRRHLTTPAYKASSVILGSGAAHIIDYLTHASRTVVEGALTDLYKFMRTSGASSLDQDVARHWDEFERTFGNPDSRGTPRAAWFVALRDGLKSDVQACLDEWRKLMSSSDDVGYPTKVGHIYGIWRSIKPRSTSDKVNPWASFARHFLLQEGLVVPELSQWELLKASWALKHYHSRGRFVWQMAGRQLQAIKALAVRSRMSGVAGPGDAVPIVVVPNMYAALKPDNTYIKRLMAREDDEDDGDYGGNCGDVDCQRGGLDDLTWMSSQLSEEFSVDDDETEVASSRFDATVDSIYHASPNRATYVANVGQGRGIPSQRRRP</sequence>
<dbReference type="AlphaFoldDB" id="A0A423WIK5"/>
<dbReference type="Gene3D" id="1.10.8.790">
    <property type="entry name" value="RNA-dependent RNA polymerase, slab domain, helical subdomain-like"/>
    <property type="match status" value="1"/>
</dbReference>
<name>A0A423WIK5_9PEZI</name>
<comment type="caution">
    <text evidence="4">The sequence shown here is derived from an EMBL/GenBank/DDBJ whole genome shotgun (WGS) entry which is preliminary data.</text>
</comment>
<feature type="region of interest" description="Disordered" evidence="2">
    <location>
        <begin position="115"/>
        <end position="144"/>
    </location>
</feature>